<sequence length="81" mass="8647">MIAGGRFPARGLGMTSTAKHECLLRFAAFLDGGFPSSAMPPEIIAISRTIAGLLFRYFFWASEPGLARLGIPRSGIGPGRH</sequence>
<accession>A0ABU6XZC7</accession>
<dbReference type="EMBL" id="JASCZI010217442">
    <property type="protein sequence ID" value="MED6202881.1"/>
    <property type="molecule type" value="Genomic_DNA"/>
</dbReference>
<dbReference type="Proteomes" id="UP001341840">
    <property type="component" value="Unassembled WGS sequence"/>
</dbReference>
<name>A0ABU6XZC7_9FABA</name>
<proteinExistence type="predicted"/>
<protein>
    <submittedName>
        <fullName evidence="1">Uncharacterized protein</fullName>
    </submittedName>
</protein>
<keyword evidence="2" id="KW-1185">Reference proteome</keyword>
<reference evidence="1 2" key="1">
    <citation type="journal article" date="2023" name="Plants (Basel)">
        <title>Bridging the Gap: Combining Genomics and Transcriptomics Approaches to Understand Stylosanthes scabra, an Orphan Legume from the Brazilian Caatinga.</title>
        <authorList>
            <person name="Ferreira-Neto J.R.C."/>
            <person name="da Silva M.D."/>
            <person name="Binneck E."/>
            <person name="de Melo N.F."/>
            <person name="da Silva R.H."/>
            <person name="de Melo A.L.T.M."/>
            <person name="Pandolfi V."/>
            <person name="Bustamante F.O."/>
            <person name="Brasileiro-Vidal A.C."/>
            <person name="Benko-Iseppon A.M."/>
        </authorList>
    </citation>
    <scope>NUCLEOTIDE SEQUENCE [LARGE SCALE GENOMIC DNA]</scope>
    <source>
        <tissue evidence="1">Leaves</tissue>
    </source>
</reference>
<evidence type="ECO:0000313" key="1">
    <source>
        <dbReference type="EMBL" id="MED6202881.1"/>
    </source>
</evidence>
<gene>
    <name evidence="1" type="ORF">PIB30_110052</name>
</gene>
<organism evidence="1 2">
    <name type="scientific">Stylosanthes scabra</name>
    <dbReference type="NCBI Taxonomy" id="79078"/>
    <lineage>
        <taxon>Eukaryota</taxon>
        <taxon>Viridiplantae</taxon>
        <taxon>Streptophyta</taxon>
        <taxon>Embryophyta</taxon>
        <taxon>Tracheophyta</taxon>
        <taxon>Spermatophyta</taxon>
        <taxon>Magnoliopsida</taxon>
        <taxon>eudicotyledons</taxon>
        <taxon>Gunneridae</taxon>
        <taxon>Pentapetalae</taxon>
        <taxon>rosids</taxon>
        <taxon>fabids</taxon>
        <taxon>Fabales</taxon>
        <taxon>Fabaceae</taxon>
        <taxon>Papilionoideae</taxon>
        <taxon>50 kb inversion clade</taxon>
        <taxon>dalbergioids sensu lato</taxon>
        <taxon>Dalbergieae</taxon>
        <taxon>Pterocarpus clade</taxon>
        <taxon>Stylosanthes</taxon>
    </lineage>
</organism>
<evidence type="ECO:0000313" key="2">
    <source>
        <dbReference type="Proteomes" id="UP001341840"/>
    </source>
</evidence>
<comment type="caution">
    <text evidence="1">The sequence shown here is derived from an EMBL/GenBank/DDBJ whole genome shotgun (WGS) entry which is preliminary data.</text>
</comment>